<proteinExistence type="predicted"/>
<dbReference type="PANTHER" id="PTHR33221:SF2">
    <property type="entry name" value="TRANSCRIPTIONAL REGULATOR"/>
    <property type="match status" value="1"/>
</dbReference>
<dbReference type="EMBL" id="DSBW01000088">
    <property type="protein sequence ID" value="HED30845.1"/>
    <property type="molecule type" value="Genomic_DNA"/>
</dbReference>
<dbReference type="Pfam" id="PF02082">
    <property type="entry name" value="Rrf2"/>
    <property type="match status" value="1"/>
</dbReference>
<accession>A0A831ST62</accession>
<dbReference type="PROSITE" id="PS01332">
    <property type="entry name" value="HTH_RRF2_1"/>
    <property type="match status" value="1"/>
</dbReference>
<dbReference type="SUPFAM" id="SSF46785">
    <property type="entry name" value="Winged helix' DNA-binding domain"/>
    <property type="match status" value="1"/>
</dbReference>
<reference evidence="1" key="1">
    <citation type="journal article" date="2020" name="mSystems">
        <title>Genome- and Community-Level Interaction Insights into Carbon Utilization and Element Cycling Functions of Hydrothermarchaeota in Hydrothermal Sediment.</title>
        <authorList>
            <person name="Zhou Z."/>
            <person name="Liu Y."/>
            <person name="Xu W."/>
            <person name="Pan J."/>
            <person name="Luo Z.H."/>
            <person name="Li M."/>
        </authorList>
    </citation>
    <scope>NUCLEOTIDE SEQUENCE [LARGE SCALE GENOMIC DNA]</scope>
    <source>
        <strain evidence="1">SpSt-1181</strain>
    </source>
</reference>
<name>A0A831ST62_PROAE</name>
<dbReference type="Proteomes" id="UP000886335">
    <property type="component" value="Unassembled WGS sequence"/>
</dbReference>
<sequence>MQVLTKHNDYAIRALLELAARPGEYLSARRIADAQQIPYQFLRGILQELVRGGLVGSKEGARGGVKLQRKPEDISLREVIELFQGKVELSECMFRKQLCANRSKCVLRHQIMKIEQVVSREFDRITIGSLLDDLKMLNSADTTG</sequence>
<dbReference type="NCBIfam" id="TIGR00738">
    <property type="entry name" value="rrf2_super"/>
    <property type="match status" value="1"/>
</dbReference>
<evidence type="ECO:0000313" key="1">
    <source>
        <dbReference type="EMBL" id="HED30845.1"/>
    </source>
</evidence>
<dbReference type="InterPro" id="IPR036390">
    <property type="entry name" value="WH_DNA-bd_sf"/>
</dbReference>
<dbReference type="PROSITE" id="PS51197">
    <property type="entry name" value="HTH_RRF2_2"/>
    <property type="match status" value="1"/>
</dbReference>
<protein>
    <submittedName>
        <fullName evidence="1">Rrf2 family transcriptional regulator</fullName>
    </submittedName>
</protein>
<organism evidence="1">
    <name type="scientific">Prosthecochloris aestuarii</name>
    <dbReference type="NCBI Taxonomy" id="1102"/>
    <lineage>
        <taxon>Bacteria</taxon>
        <taxon>Pseudomonadati</taxon>
        <taxon>Chlorobiota</taxon>
        <taxon>Chlorobiia</taxon>
        <taxon>Chlorobiales</taxon>
        <taxon>Chlorobiaceae</taxon>
        <taxon>Prosthecochloris</taxon>
    </lineage>
</organism>
<dbReference type="AlphaFoldDB" id="A0A831ST62"/>
<dbReference type="GO" id="GO:0005829">
    <property type="term" value="C:cytosol"/>
    <property type="evidence" value="ECO:0007669"/>
    <property type="project" value="TreeGrafter"/>
</dbReference>
<gene>
    <name evidence="1" type="ORF">ENN50_04000</name>
</gene>
<dbReference type="InterPro" id="IPR036388">
    <property type="entry name" value="WH-like_DNA-bd_sf"/>
</dbReference>
<dbReference type="Gene3D" id="1.10.10.10">
    <property type="entry name" value="Winged helix-like DNA-binding domain superfamily/Winged helix DNA-binding domain"/>
    <property type="match status" value="1"/>
</dbReference>
<dbReference type="InterPro" id="IPR000944">
    <property type="entry name" value="Tscrpt_reg_Rrf2"/>
</dbReference>
<dbReference type="GO" id="GO:0003700">
    <property type="term" value="F:DNA-binding transcription factor activity"/>
    <property type="evidence" value="ECO:0007669"/>
    <property type="project" value="TreeGrafter"/>
</dbReference>
<dbReference type="PANTHER" id="PTHR33221">
    <property type="entry name" value="WINGED HELIX-TURN-HELIX TRANSCRIPTIONAL REGULATOR, RRF2 FAMILY"/>
    <property type="match status" value="1"/>
</dbReference>
<comment type="caution">
    <text evidence="1">The sequence shown here is derived from an EMBL/GenBank/DDBJ whole genome shotgun (WGS) entry which is preliminary data.</text>
</comment>
<dbReference type="InterPro" id="IPR030489">
    <property type="entry name" value="TR_Rrf2-type_CS"/>
</dbReference>